<feature type="region of interest" description="Disordered" evidence="1">
    <location>
        <begin position="48"/>
        <end position="130"/>
    </location>
</feature>
<evidence type="ECO:0000313" key="3">
    <source>
        <dbReference type="Proteomes" id="UP001275084"/>
    </source>
</evidence>
<evidence type="ECO:0000256" key="1">
    <source>
        <dbReference type="SAM" id="MobiDB-lite"/>
    </source>
</evidence>
<dbReference type="AlphaFoldDB" id="A0AAJ0HHI3"/>
<dbReference type="Proteomes" id="UP001275084">
    <property type="component" value="Unassembled WGS sequence"/>
</dbReference>
<evidence type="ECO:0000313" key="2">
    <source>
        <dbReference type="EMBL" id="KAK3352497.1"/>
    </source>
</evidence>
<name>A0AAJ0HHI3_9PEZI</name>
<gene>
    <name evidence="2" type="ORF">B0T25DRAFT_186631</name>
</gene>
<dbReference type="EMBL" id="JAUIQD010000004">
    <property type="protein sequence ID" value="KAK3352497.1"/>
    <property type="molecule type" value="Genomic_DNA"/>
</dbReference>
<reference evidence="2" key="1">
    <citation type="journal article" date="2023" name="Mol. Phylogenet. Evol.">
        <title>Genome-scale phylogeny and comparative genomics of the fungal order Sordariales.</title>
        <authorList>
            <person name="Hensen N."/>
            <person name="Bonometti L."/>
            <person name="Westerberg I."/>
            <person name="Brannstrom I.O."/>
            <person name="Guillou S."/>
            <person name="Cros-Aarteil S."/>
            <person name="Calhoun S."/>
            <person name="Haridas S."/>
            <person name="Kuo A."/>
            <person name="Mondo S."/>
            <person name="Pangilinan J."/>
            <person name="Riley R."/>
            <person name="LaButti K."/>
            <person name="Andreopoulos B."/>
            <person name="Lipzen A."/>
            <person name="Chen C."/>
            <person name="Yan M."/>
            <person name="Daum C."/>
            <person name="Ng V."/>
            <person name="Clum A."/>
            <person name="Steindorff A."/>
            <person name="Ohm R.A."/>
            <person name="Martin F."/>
            <person name="Silar P."/>
            <person name="Natvig D.O."/>
            <person name="Lalanne C."/>
            <person name="Gautier V."/>
            <person name="Ament-Velasquez S.L."/>
            <person name="Kruys A."/>
            <person name="Hutchinson M.I."/>
            <person name="Powell A.J."/>
            <person name="Barry K."/>
            <person name="Miller A.N."/>
            <person name="Grigoriev I.V."/>
            <person name="Debuchy R."/>
            <person name="Gladieux P."/>
            <person name="Hiltunen Thoren M."/>
            <person name="Johannesson H."/>
        </authorList>
    </citation>
    <scope>NUCLEOTIDE SEQUENCE</scope>
    <source>
        <strain evidence="2">CBS 955.72</strain>
    </source>
</reference>
<comment type="caution">
    <text evidence="2">The sequence shown here is derived from an EMBL/GenBank/DDBJ whole genome shotgun (WGS) entry which is preliminary data.</text>
</comment>
<protein>
    <submittedName>
        <fullName evidence="2">Uncharacterized protein</fullName>
    </submittedName>
</protein>
<reference evidence="2" key="2">
    <citation type="submission" date="2023-06" db="EMBL/GenBank/DDBJ databases">
        <authorList>
            <consortium name="Lawrence Berkeley National Laboratory"/>
            <person name="Haridas S."/>
            <person name="Hensen N."/>
            <person name="Bonometti L."/>
            <person name="Westerberg I."/>
            <person name="Brannstrom I.O."/>
            <person name="Guillou S."/>
            <person name="Cros-Aarteil S."/>
            <person name="Calhoun S."/>
            <person name="Kuo A."/>
            <person name="Mondo S."/>
            <person name="Pangilinan J."/>
            <person name="Riley R."/>
            <person name="Labutti K."/>
            <person name="Andreopoulos B."/>
            <person name="Lipzen A."/>
            <person name="Chen C."/>
            <person name="Yanf M."/>
            <person name="Daum C."/>
            <person name="Ng V."/>
            <person name="Clum A."/>
            <person name="Steindorff A."/>
            <person name="Ohm R."/>
            <person name="Martin F."/>
            <person name="Silar P."/>
            <person name="Natvig D."/>
            <person name="Lalanne C."/>
            <person name="Gautier V."/>
            <person name="Ament-Velasquez S.L."/>
            <person name="Kruys A."/>
            <person name="Hutchinson M.I."/>
            <person name="Powell A.J."/>
            <person name="Barry K."/>
            <person name="Miller A.N."/>
            <person name="Grigoriev I.V."/>
            <person name="Debuchy R."/>
            <person name="Gladieux P."/>
            <person name="Thoren M.H."/>
            <person name="Johannesson H."/>
        </authorList>
    </citation>
    <scope>NUCLEOTIDE SEQUENCE</scope>
    <source>
        <strain evidence="2">CBS 955.72</strain>
    </source>
</reference>
<proteinExistence type="predicted"/>
<feature type="compositionally biased region" description="Pro residues" evidence="1">
    <location>
        <begin position="98"/>
        <end position="108"/>
    </location>
</feature>
<feature type="compositionally biased region" description="Low complexity" evidence="1">
    <location>
        <begin position="87"/>
        <end position="97"/>
    </location>
</feature>
<organism evidence="2 3">
    <name type="scientific">Lasiosphaeria hispida</name>
    <dbReference type="NCBI Taxonomy" id="260671"/>
    <lineage>
        <taxon>Eukaryota</taxon>
        <taxon>Fungi</taxon>
        <taxon>Dikarya</taxon>
        <taxon>Ascomycota</taxon>
        <taxon>Pezizomycotina</taxon>
        <taxon>Sordariomycetes</taxon>
        <taxon>Sordariomycetidae</taxon>
        <taxon>Sordariales</taxon>
        <taxon>Lasiosphaeriaceae</taxon>
        <taxon>Lasiosphaeria</taxon>
    </lineage>
</organism>
<keyword evidence="3" id="KW-1185">Reference proteome</keyword>
<accession>A0AAJ0HHI3</accession>
<sequence length="580" mass="65419">MASQAAQDQEAPVLSSVDLAGLVSSGGENPETRTVGLRRSLRVRRNNIYRRNAIQRPMDRRPKKGVKVNRSTVLPTRIPSVAASGAPLPSNSPLLQPQTPPPRGPPSHPSSGSLSPNITRNRLDKSSSIFSGRRVDDDVASRGSVMDISSPTSVFWAARLPRSRHQTPTRTAGPVGPAVERVYENTLKIRLYIDRILKDFRMSQSLNEAMGGRGQDIMRHAFMRQEAREQLESERDRVVVDAGQNSNLLQLRRKVKERDPLLSKAQRFQVLHIQDQKRLDSLAHELTKTRQLLRNSQEAQIRQAIFEDFHALRASLTKFVTTKALRIGSAVFSLRDDGPTPMPPVHFTQASLPNKRDWAEFFKPAWWNNTTMSGSKDLKHCRVMGKIYELLDKNILNRKTEFPPERQMGAFTADEQFRDAWRNATVDLAGEANPLGPNAVLLVVEKICAYLEPFQKNLVGIPVELQANRDAARRGVEAICLQAARLKLRMLRFSGGWRYSVEPPPGIDKKDDPRLQPDWKKWYTVKYEDPGDPIQKVGTVAYILFGALTYHPYPSPSSLEPQKLALEPAWAVMWTRPDCE</sequence>